<dbReference type="PANTHER" id="PTHR48100">
    <property type="entry name" value="BROAD-SPECIFICITY PHOSPHATASE YOR283W-RELATED"/>
    <property type="match status" value="1"/>
</dbReference>
<comment type="caution">
    <text evidence="3">The sequence shown here is derived from an EMBL/GenBank/DDBJ whole genome shotgun (WGS) entry which is preliminary data.</text>
</comment>
<dbReference type="PROSITE" id="PS00175">
    <property type="entry name" value="PG_MUTASE"/>
    <property type="match status" value="1"/>
</dbReference>
<evidence type="ECO:0000256" key="1">
    <source>
        <dbReference type="ARBA" id="ARBA00023152"/>
    </source>
</evidence>
<dbReference type="RefSeq" id="WP_167127270.1">
    <property type="nucleotide sequence ID" value="NZ_JAAQQR010000005.1"/>
</dbReference>
<proteinExistence type="predicted"/>
<dbReference type="Gene3D" id="3.40.50.1240">
    <property type="entry name" value="Phosphoglycerate mutase-like"/>
    <property type="match status" value="1"/>
</dbReference>
<gene>
    <name evidence="3" type="ORF">HBF26_13315</name>
</gene>
<organism evidence="3 4">
    <name type="scientific">Luteibacter jiangsuensis</name>
    <dbReference type="NCBI Taxonomy" id="637577"/>
    <lineage>
        <taxon>Bacteria</taxon>
        <taxon>Pseudomonadati</taxon>
        <taxon>Pseudomonadota</taxon>
        <taxon>Gammaproteobacteria</taxon>
        <taxon>Lysobacterales</taxon>
        <taxon>Rhodanobacteraceae</taxon>
        <taxon>Luteibacter</taxon>
    </lineage>
</organism>
<keyword evidence="4" id="KW-1185">Reference proteome</keyword>
<keyword evidence="2" id="KW-0413">Isomerase</keyword>
<evidence type="ECO:0000313" key="4">
    <source>
        <dbReference type="Proteomes" id="UP001429601"/>
    </source>
</evidence>
<dbReference type="SMART" id="SM00855">
    <property type="entry name" value="PGAM"/>
    <property type="match status" value="1"/>
</dbReference>
<protein>
    <submittedName>
        <fullName evidence="3">Histidine phosphatase family protein</fullName>
    </submittedName>
</protein>
<reference evidence="3 4" key="1">
    <citation type="journal article" date="2011" name="Curr. Microbiol.">
        <title>Luteibacter jiangsuensis sp. nov.: a methamidophos-degrading bacterium isolated from a methamidophos-manufacturing factory.</title>
        <authorList>
            <person name="Wang L."/>
            <person name="Wang G.L."/>
            <person name="Li S.P."/>
            <person name="Jiang J.D."/>
        </authorList>
    </citation>
    <scope>NUCLEOTIDE SEQUENCE [LARGE SCALE GENOMIC DNA]</scope>
    <source>
        <strain evidence="3 4">CGMCC 1.10133</strain>
    </source>
</reference>
<dbReference type="CDD" id="cd07067">
    <property type="entry name" value="HP_PGM_like"/>
    <property type="match status" value="1"/>
</dbReference>
<dbReference type="Proteomes" id="UP001429601">
    <property type="component" value="Unassembled WGS sequence"/>
</dbReference>
<dbReference type="InterPro" id="IPR013078">
    <property type="entry name" value="His_Pase_superF_clade-1"/>
</dbReference>
<dbReference type="InterPro" id="IPR029033">
    <property type="entry name" value="His_PPase_superfam"/>
</dbReference>
<dbReference type="InterPro" id="IPR050275">
    <property type="entry name" value="PGM_Phosphatase"/>
</dbReference>
<evidence type="ECO:0000313" key="3">
    <source>
        <dbReference type="EMBL" id="NID05874.1"/>
    </source>
</evidence>
<dbReference type="EMBL" id="JAAQQR010000005">
    <property type="protein sequence ID" value="NID05874.1"/>
    <property type="molecule type" value="Genomic_DNA"/>
</dbReference>
<dbReference type="Pfam" id="PF00300">
    <property type="entry name" value="His_Phos_1"/>
    <property type="match status" value="1"/>
</dbReference>
<dbReference type="InterPro" id="IPR001345">
    <property type="entry name" value="PG/BPGM_mutase_AS"/>
</dbReference>
<sequence length="251" mass="27738">MAKSPQPQGKLYVVRHGQSAGNVLRDHAEANGKDLIALNNRDADTPLSPLGKAQADALGEWFAALPDSVRPDTILSSPFIRAHETAAILAKKLGVAEAAIEVDERLREKEFGILDRYTRKGIENKYPELAAQRSMVGKFYFRPPGGESWCDVILRLRSVIDGIRLTRPDCRVVVVGHQVIVNCFRYLLENMREDDILAIDAEGDFPNCGYAEYDVQKGPPVTFTLRHGRFVAPTLEAVDVTTESDVPAGPR</sequence>
<dbReference type="PANTHER" id="PTHR48100:SF1">
    <property type="entry name" value="HISTIDINE PHOSPHATASE FAMILY PROTEIN-RELATED"/>
    <property type="match status" value="1"/>
</dbReference>
<accession>A0ABX0Q5R0</accession>
<keyword evidence="1" id="KW-0324">Glycolysis</keyword>
<evidence type="ECO:0000256" key="2">
    <source>
        <dbReference type="ARBA" id="ARBA00023235"/>
    </source>
</evidence>
<name>A0ABX0Q5R0_9GAMM</name>
<dbReference type="SUPFAM" id="SSF53254">
    <property type="entry name" value="Phosphoglycerate mutase-like"/>
    <property type="match status" value="1"/>
</dbReference>